<name>A0A7C3VJL3_9CYAN</name>
<accession>A0A7C3VJL3</accession>
<dbReference type="EMBL" id="DSPX01000013">
    <property type="protein sequence ID" value="HGF99357.1"/>
    <property type="molecule type" value="Genomic_DNA"/>
</dbReference>
<sequence>MAFANIDEISKKRVRKFWEMLRQQPLSSIFAACTPETWAELDQNLAQFGDEDYKKMAGVILAWLDKHHYEPIKEALQTVKKDPLGDNETPPPPSESEQPITNTALRSAIKAAQSQSQQPSQSST</sequence>
<comment type="caution">
    <text evidence="2">The sequence shown here is derived from an EMBL/GenBank/DDBJ whole genome shotgun (WGS) entry which is preliminary data.</text>
</comment>
<feature type="region of interest" description="Disordered" evidence="1">
    <location>
        <begin position="76"/>
        <end position="102"/>
    </location>
</feature>
<evidence type="ECO:0000256" key="1">
    <source>
        <dbReference type="SAM" id="MobiDB-lite"/>
    </source>
</evidence>
<evidence type="ECO:0000313" key="2">
    <source>
        <dbReference type="EMBL" id="HGF99357.1"/>
    </source>
</evidence>
<protein>
    <submittedName>
        <fullName evidence="2">Uncharacterized protein</fullName>
    </submittedName>
</protein>
<gene>
    <name evidence="2" type="ORF">ENR15_01460</name>
</gene>
<organism evidence="2">
    <name type="scientific">Planktothricoides sp. SpSt-374</name>
    <dbReference type="NCBI Taxonomy" id="2282167"/>
    <lineage>
        <taxon>Bacteria</taxon>
        <taxon>Bacillati</taxon>
        <taxon>Cyanobacteriota</taxon>
        <taxon>Cyanophyceae</taxon>
        <taxon>Oscillatoriophycideae</taxon>
        <taxon>Oscillatoriales</taxon>
        <taxon>Oscillatoriaceae</taxon>
        <taxon>Planktothricoides</taxon>
    </lineage>
</organism>
<dbReference type="AlphaFoldDB" id="A0A7C3VJL3"/>
<proteinExistence type="predicted"/>
<reference evidence="2" key="1">
    <citation type="journal article" date="2020" name="mSystems">
        <title>Genome- and Community-Level Interaction Insights into Carbon Utilization and Element Cycling Functions of Hydrothermarchaeota in Hydrothermal Sediment.</title>
        <authorList>
            <person name="Zhou Z."/>
            <person name="Liu Y."/>
            <person name="Xu W."/>
            <person name="Pan J."/>
            <person name="Luo Z.H."/>
            <person name="Li M."/>
        </authorList>
    </citation>
    <scope>NUCLEOTIDE SEQUENCE [LARGE SCALE GENOMIC DNA]</scope>
    <source>
        <strain evidence="2">SpSt-374</strain>
    </source>
</reference>